<dbReference type="Proteomes" id="UP001212997">
    <property type="component" value="Unassembled WGS sequence"/>
</dbReference>
<feature type="region of interest" description="Disordered" evidence="1">
    <location>
        <begin position="313"/>
        <end position="488"/>
    </location>
</feature>
<evidence type="ECO:0008006" key="4">
    <source>
        <dbReference type="Google" id="ProtNLM"/>
    </source>
</evidence>
<feature type="region of interest" description="Disordered" evidence="1">
    <location>
        <begin position="1"/>
        <end position="23"/>
    </location>
</feature>
<feature type="compositionally biased region" description="Basic residues" evidence="1">
    <location>
        <begin position="474"/>
        <end position="488"/>
    </location>
</feature>
<gene>
    <name evidence="2" type="ORF">NLI96_g11742</name>
</gene>
<sequence>MHAYKANRSPRTSDEDIEPQTLDKEMAAVGIDLEALRYGLSDGEELAVERLLTGESIPRRRQPPISEHDLAIKWGVSGFDPDAGEGRKTRSTYSQAVKGKTVTFGDQQDSCTGERAAYLVEDSAYDAAPPGNERPSENSAALFSDTDSASSATSSVSDTDEVGDEDTKEWRKAKYKASPISVIKPNLSYAKYFPNWFDVKREDKEEEDDDAPSTRTWGINSMIPMLPNLDPVDYRMFQEVLTKIKQETFETFESWSDSEAEEAYQLQEAIENSRTTYLAEQGRSRGEGSSQNSQRTSQIHLGALIVEVESEIEGPPKAGPSLKEPEASASRAGLDKKKPKKKRFTKEEKGKNVPRDEEQRSFLKRFASCQPEELKKAPKVRRANPKPSIRKSASSFKRERSQMPDGVFFNSARRKHAPVDSSDDENDSPPSSPPTSDHPSPPSSSSSSSSSEDDSDGESSNSSTSSDDSDSGKDKKRKKASEKKKKKKYLKEKRRLKKVLSGVKIKPPFVWQGKPDLEIFDQWVYDVDTWLELNGIDDKLALRVVKPFMSGQAAKFFMKHVATEVHKWTMKKLYAALFNYCFPTDFKEMLREQLMGAQQGTSKVRDFIRDLETLAARFADITDMQLTQIFWGGIHQYLREDYT</sequence>
<reference evidence="2" key="1">
    <citation type="submission" date="2022-07" db="EMBL/GenBank/DDBJ databases">
        <title>Genome Sequence of Physisporinus lineatus.</title>
        <authorList>
            <person name="Buettner E."/>
        </authorList>
    </citation>
    <scope>NUCLEOTIDE SEQUENCE</scope>
    <source>
        <strain evidence="2">VT162</strain>
    </source>
</reference>
<evidence type="ECO:0000256" key="1">
    <source>
        <dbReference type="SAM" id="MobiDB-lite"/>
    </source>
</evidence>
<proteinExistence type="predicted"/>
<feature type="compositionally biased region" description="Basic and acidic residues" evidence="1">
    <location>
        <begin position="345"/>
        <end position="361"/>
    </location>
</feature>
<comment type="caution">
    <text evidence="2">The sequence shown here is derived from an EMBL/GenBank/DDBJ whole genome shotgun (WGS) entry which is preliminary data.</text>
</comment>
<dbReference type="EMBL" id="JANAWD010000831">
    <property type="protein sequence ID" value="KAJ3475586.1"/>
    <property type="molecule type" value="Genomic_DNA"/>
</dbReference>
<accession>A0AAD5URC2</accession>
<feature type="region of interest" description="Disordered" evidence="1">
    <location>
        <begin position="125"/>
        <end position="171"/>
    </location>
</feature>
<keyword evidence="3" id="KW-1185">Reference proteome</keyword>
<feature type="compositionally biased region" description="Low complexity" evidence="1">
    <location>
        <begin position="434"/>
        <end position="450"/>
    </location>
</feature>
<evidence type="ECO:0000313" key="3">
    <source>
        <dbReference type="Proteomes" id="UP001212997"/>
    </source>
</evidence>
<feature type="compositionally biased region" description="Acidic residues" evidence="1">
    <location>
        <begin position="158"/>
        <end position="167"/>
    </location>
</feature>
<feature type="compositionally biased region" description="Low complexity" evidence="1">
    <location>
        <begin position="139"/>
        <end position="157"/>
    </location>
</feature>
<organism evidence="2 3">
    <name type="scientific">Meripilus lineatus</name>
    <dbReference type="NCBI Taxonomy" id="2056292"/>
    <lineage>
        <taxon>Eukaryota</taxon>
        <taxon>Fungi</taxon>
        <taxon>Dikarya</taxon>
        <taxon>Basidiomycota</taxon>
        <taxon>Agaricomycotina</taxon>
        <taxon>Agaricomycetes</taxon>
        <taxon>Polyporales</taxon>
        <taxon>Meripilaceae</taxon>
        <taxon>Meripilus</taxon>
    </lineage>
</organism>
<dbReference type="AlphaFoldDB" id="A0AAD5URC2"/>
<protein>
    <recommendedName>
        <fullName evidence="4">Retrotransposon gag domain-containing protein</fullName>
    </recommendedName>
</protein>
<name>A0AAD5URC2_9APHY</name>
<evidence type="ECO:0000313" key="2">
    <source>
        <dbReference type="EMBL" id="KAJ3475586.1"/>
    </source>
</evidence>